<dbReference type="SUPFAM" id="SSF53474">
    <property type="entry name" value="alpha/beta-Hydrolases"/>
    <property type="match status" value="1"/>
</dbReference>
<dbReference type="InterPro" id="IPR013094">
    <property type="entry name" value="AB_hydrolase_3"/>
</dbReference>
<proteinExistence type="predicted"/>
<dbReference type="EMBL" id="PNHE01000012">
    <property type="protein sequence ID" value="PMC58493.1"/>
    <property type="molecule type" value="Genomic_DNA"/>
</dbReference>
<dbReference type="Proteomes" id="UP000235682">
    <property type="component" value="Unassembled WGS sequence"/>
</dbReference>
<dbReference type="InterPro" id="IPR050300">
    <property type="entry name" value="GDXG_lipolytic_enzyme"/>
</dbReference>
<evidence type="ECO:0000259" key="2">
    <source>
        <dbReference type="Pfam" id="PF07859"/>
    </source>
</evidence>
<name>A0A2N6SN46_9LACT</name>
<dbReference type="RefSeq" id="WP_102227750.1">
    <property type="nucleotide sequence ID" value="NZ_PNFY01000016.1"/>
</dbReference>
<dbReference type="GO" id="GO:0016787">
    <property type="term" value="F:hydrolase activity"/>
    <property type="evidence" value="ECO:0007669"/>
    <property type="project" value="UniProtKB-KW"/>
</dbReference>
<dbReference type="Pfam" id="PF07859">
    <property type="entry name" value="Abhydrolase_3"/>
    <property type="match status" value="1"/>
</dbReference>
<dbReference type="Gene3D" id="3.40.50.1820">
    <property type="entry name" value="alpha/beta hydrolase"/>
    <property type="match status" value="1"/>
</dbReference>
<accession>A0A2N6SN46</accession>
<protein>
    <submittedName>
        <fullName evidence="3">Alpha/beta hydrolase</fullName>
    </submittedName>
</protein>
<dbReference type="AlphaFoldDB" id="A0A2N6SN46"/>
<evidence type="ECO:0000313" key="4">
    <source>
        <dbReference type="Proteomes" id="UP000235682"/>
    </source>
</evidence>
<keyword evidence="4" id="KW-1185">Reference proteome</keyword>
<feature type="domain" description="Alpha/beta hydrolase fold-3" evidence="2">
    <location>
        <begin position="35"/>
        <end position="230"/>
    </location>
</feature>
<evidence type="ECO:0000256" key="1">
    <source>
        <dbReference type="ARBA" id="ARBA00022801"/>
    </source>
</evidence>
<dbReference type="OrthoDB" id="9815425at2"/>
<evidence type="ECO:0000313" key="3">
    <source>
        <dbReference type="EMBL" id="PMC58493.1"/>
    </source>
</evidence>
<comment type="caution">
    <text evidence="3">The sequence shown here is derived from an EMBL/GenBank/DDBJ whole genome shotgun (WGS) entry which is preliminary data.</text>
</comment>
<keyword evidence="1 3" id="KW-0378">Hydrolase</keyword>
<gene>
    <name evidence="3" type="ORF">CJ205_03915</name>
</gene>
<sequence length="286" mass="32783">MSEFTQETIDLLTIDKLTLQATIYQNPTVQNKATLLYFHGGGFVFGEQDDLPEEYIEQLTKEGYPIVAFDYPLAPETRVPEIHHIIDQLLERFKNSSELTVPQDKVYLMGRSAGAYIALYHATYTSLNLQGVIAFYGYYNLNLLEFTQPSVDYLKYPIVNSKIINSLIKPHPVANLPISQRFPIYLYFRQTGRWMSELFPNPSDLDRYSISEEQLAQLPPTFLAAARKDADVPATQTRNLAKLIPNNELHLINSDQHDFDRTQLATHGRKVYAALVEWLNNNHNAQ</sequence>
<dbReference type="STRING" id="84521.SAMN04487994_10175"/>
<organism evidence="3 4">
    <name type="scientific">Dolosicoccus paucivorans</name>
    <dbReference type="NCBI Taxonomy" id="84521"/>
    <lineage>
        <taxon>Bacteria</taxon>
        <taxon>Bacillati</taxon>
        <taxon>Bacillota</taxon>
        <taxon>Bacilli</taxon>
        <taxon>Lactobacillales</taxon>
        <taxon>Aerococcaceae</taxon>
        <taxon>Dolosicoccus</taxon>
    </lineage>
</organism>
<dbReference type="PANTHER" id="PTHR48081">
    <property type="entry name" value="AB HYDROLASE SUPERFAMILY PROTEIN C4A8.06C"/>
    <property type="match status" value="1"/>
</dbReference>
<dbReference type="PANTHER" id="PTHR48081:SF3">
    <property type="entry name" value="ALPHA_BETA HYDROLASE FOLD-3 DOMAIN-CONTAINING PROTEIN"/>
    <property type="match status" value="1"/>
</dbReference>
<reference evidence="3 4" key="1">
    <citation type="submission" date="2017-09" db="EMBL/GenBank/DDBJ databases">
        <title>Bacterial strain isolated from the female urinary microbiota.</title>
        <authorList>
            <person name="Thomas-White K."/>
            <person name="Kumar N."/>
            <person name="Forster S."/>
            <person name="Putonti C."/>
            <person name="Lawley T."/>
            <person name="Wolfe A.J."/>
        </authorList>
    </citation>
    <scope>NUCLEOTIDE SEQUENCE [LARGE SCALE GENOMIC DNA]</scope>
    <source>
        <strain evidence="3 4">UMB0852</strain>
    </source>
</reference>
<dbReference type="InterPro" id="IPR029058">
    <property type="entry name" value="AB_hydrolase_fold"/>
</dbReference>